<evidence type="ECO:0000313" key="3">
    <source>
        <dbReference type="EMBL" id="VTJ62010.1"/>
    </source>
</evidence>
<reference evidence="3 4" key="1">
    <citation type="submission" date="2019-04" db="EMBL/GenBank/DDBJ databases">
        <authorList>
            <person name="Alioto T."/>
            <person name="Alioto T."/>
        </authorList>
    </citation>
    <scope>NUCLEOTIDE SEQUENCE [LARGE SCALE GENOMIC DNA]</scope>
</reference>
<feature type="compositionally biased region" description="Polar residues" evidence="1">
    <location>
        <begin position="75"/>
        <end position="88"/>
    </location>
</feature>
<evidence type="ECO:0000256" key="1">
    <source>
        <dbReference type="SAM" id="MobiDB-lite"/>
    </source>
</evidence>
<name>A0A5E4AYS7_MARMO</name>
<sequence length="88" mass="9342">MLGAFQAGEEEARHQRGIMSRALTASLNKLNSSPAETNPYRAPCVGIELEASLSAFPSSWHTLNTGLDSIRNHSESSLGPSQGISTNS</sequence>
<dbReference type="EMBL" id="WJEC01000025">
    <property type="protein sequence ID" value="KAF7486797.1"/>
    <property type="molecule type" value="Genomic_DNA"/>
</dbReference>
<gene>
    <name evidence="2" type="ORF">GHT09_000725</name>
    <name evidence="3" type="ORF">MONAX_5E015226</name>
</gene>
<accession>A0A5E4AYS7</accession>
<dbReference type="AlphaFoldDB" id="A0A5E4AYS7"/>
<keyword evidence="4" id="KW-1185">Reference proteome</keyword>
<evidence type="ECO:0000313" key="4">
    <source>
        <dbReference type="Proteomes" id="UP000335636"/>
    </source>
</evidence>
<protein>
    <submittedName>
        <fullName evidence="3">Uncharacterized protein</fullName>
    </submittedName>
</protein>
<dbReference type="Proteomes" id="UP000662637">
    <property type="component" value="Unassembled WGS sequence"/>
</dbReference>
<dbReference type="Proteomes" id="UP000335636">
    <property type="component" value="Unassembled WGS sequence"/>
</dbReference>
<reference evidence="2" key="2">
    <citation type="submission" date="2020-08" db="EMBL/GenBank/DDBJ databases">
        <authorList>
            <person name="Shumante A."/>
            <person name="Zimin A.V."/>
            <person name="Puiu D."/>
            <person name="Salzberg S.L."/>
        </authorList>
    </citation>
    <scope>NUCLEOTIDE SEQUENCE</scope>
    <source>
        <strain evidence="2">WC2-LM</strain>
        <tissue evidence="2">Liver</tissue>
    </source>
</reference>
<proteinExistence type="predicted"/>
<organism evidence="3 4">
    <name type="scientific">Marmota monax</name>
    <name type="common">Woodchuck</name>
    <dbReference type="NCBI Taxonomy" id="9995"/>
    <lineage>
        <taxon>Eukaryota</taxon>
        <taxon>Metazoa</taxon>
        <taxon>Chordata</taxon>
        <taxon>Craniata</taxon>
        <taxon>Vertebrata</taxon>
        <taxon>Euteleostomi</taxon>
        <taxon>Mammalia</taxon>
        <taxon>Eutheria</taxon>
        <taxon>Euarchontoglires</taxon>
        <taxon>Glires</taxon>
        <taxon>Rodentia</taxon>
        <taxon>Sciuromorpha</taxon>
        <taxon>Sciuridae</taxon>
        <taxon>Xerinae</taxon>
        <taxon>Marmotini</taxon>
        <taxon>Marmota</taxon>
    </lineage>
</organism>
<evidence type="ECO:0000313" key="2">
    <source>
        <dbReference type="EMBL" id="KAF7486797.1"/>
    </source>
</evidence>
<feature type="region of interest" description="Disordered" evidence="1">
    <location>
        <begin position="64"/>
        <end position="88"/>
    </location>
</feature>
<dbReference type="EMBL" id="CABDUW010000187">
    <property type="protein sequence ID" value="VTJ62010.1"/>
    <property type="molecule type" value="Genomic_DNA"/>
</dbReference>